<reference evidence="2" key="1">
    <citation type="journal article" date="2014" name="Int. J. Syst. Evol. Microbiol.">
        <title>Complete genome sequence of Corynebacterium casei LMG S-19264T (=DSM 44701T), isolated from a smear-ripened cheese.</title>
        <authorList>
            <consortium name="US DOE Joint Genome Institute (JGI-PGF)"/>
            <person name="Walter F."/>
            <person name="Albersmeier A."/>
            <person name="Kalinowski J."/>
            <person name="Ruckert C."/>
        </authorList>
    </citation>
    <scope>NUCLEOTIDE SEQUENCE</scope>
    <source>
        <strain evidence="2">KCTC 23310</strain>
    </source>
</reference>
<dbReference type="Proteomes" id="UP000638981">
    <property type="component" value="Unassembled WGS sequence"/>
</dbReference>
<dbReference type="GO" id="GO:0016887">
    <property type="term" value="F:ATP hydrolysis activity"/>
    <property type="evidence" value="ECO:0007669"/>
    <property type="project" value="InterPro"/>
</dbReference>
<dbReference type="AlphaFoldDB" id="A0A918TL61"/>
<reference evidence="2" key="2">
    <citation type="submission" date="2020-09" db="EMBL/GenBank/DDBJ databases">
        <authorList>
            <person name="Sun Q."/>
            <person name="Kim S."/>
        </authorList>
    </citation>
    <scope>NUCLEOTIDE SEQUENCE</scope>
    <source>
        <strain evidence="2">KCTC 23310</strain>
    </source>
</reference>
<dbReference type="EMBL" id="BMYJ01000004">
    <property type="protein sequence ID" value="GHC52581.1"/>
    <property type="molecule type" value="Genomic_DNA"/>
</dbReference>
<keyword evidence="3" id="KW-1185">Reference proteome</keyword>
<organism evidence="2 3">
    <name type="scientific">Neogemmobacter tilapiae</name>
    <dbReference type="NCBI Taxonomy" id="875041"/>
    <lineage>
        <taxon>Bacteria</taxon>
        <taxon>Pseudomonadati</taxon>
        <taxon>Pseudomonadota</taxon>
        <taxon>Alphaproteobacteria</taxon>
        <taxon>Rhodobacterales</taxon>
        <taxon>Paracoccaceae</taxon>
        <taxon>Neogemmobacter</taxon>
    </lineage>
</organism>
<dbReference type="InterPro" id="IPR027417">
    <property type="entry name" value="P-loop_NTPase"/>
</dbReference>
<gene>
    <name evidence="2" type="ORF">GCM10007315_13850</name>
</gene>
<dbReference type="Gene3D" id="3.40.50.300">
    <property type="entry name" value="P-loop containing nucleotide triphosphate hydrolases"/>
    <property type="match status" value="1"/>
</dbReference>
<comment type="caution">
    <text evidence="2">The sequence shown here is derived from an EMBL/GenBank/DDBJ whole genome shotgun (WGS) entry which is preliminary data.</text>
</comment>
<evidence type="ECO:0000259" key="1">
    <source>
        <dbReference type="Pfam" id="PF00004"/>
    </source>
</evidence>
<dbReference type="GO" id="GO:0005524">
    <property type="term" value="F:ATP binding"/>
    <property type="evidence" value="ECO:0007669"/>
    <property type="project" value="InterPro"/>
</dbReference>
<dbReference type="SUPFAM" id="SSF52540">
    <property type="entry name" value="P-loop containing nucleoside triphosphate hydrolases"/>
    <property type="match status" value="1"/>
</dbReference>
<feature type="domain" description="ATPase AAA-type core" evidence="1">
    <location>
        <begin position="318"/>
        <end position="451"/>
    </location>
</feature>
<dbReference type="RefSeq" id="WP_189410920.1">
    <property type="nucleotide sequence ID" value="NZ_BMYJ01000004.1"/>
</dbReference>
<protein>
    <submittedName>
        <fullName evidence="2">ATPase AAA</fullName>
    </submittedName>
</protein>
<evidence type="ECO:0000313" key="3">
    <source>
        <dbReference type="Proteomes" id="UP000638981"/>
    </source>
</evidence>
<dbReference type="InterPro" id="IPR003959">
    <property type="entry name" value="ATPase_AAA_core"/>
</dbReference>
<proteinExistence type="predicted"/>
<dbReference type="Pfam" id="PF00004">
    <property type="entry name" value="AAA"/>
    <property type="match status" value="1"/>
</dbReference>
<evidence type="ECO:0000313" key="2">
    <source>
        <dbReference type="EMBL" id="GHC52581.1"/>
    </source>
</evidence>
<accession>A0A918TL61</accession>
<sequence length="641" mass="69620">MTVRDTMELKEEAVRAQYEAALNLLTGFDHAPRLAKPIAEAPAAELSPGIAARPRFRSTVPGMATRSTQRPGGVRIVDRIGALGDGLLSPTQSNVLNALRRALAIAMAMGETFAGATPLAELKKANLETRLPEARRAEFSELLAAEALVCLHAFANTTAFLLSPHMGSQTVEIGAVEEVLTDNAPLALQGALWELDQDIGALAQDDARLVATVAAFAEALMDRAAQRAESLPKAAAYAAASWRVEADDLTFSGFKPARSAKGTALTMTFKKPTEVVGNHIAKYQALRLSKMLMAYDFERKLNPFAELGGFIFTFMGDGKPGTGKTTLIQMMAGLLNDYCKVAGYAFRYQNFGIDQIDSYQGKSGQNAKAFIDAILDPGVIGFGTIDDIDQVAGKRGDRQSSAGQQEVTAVLMGAFAGANTVVRGNCTFGMFSNYPENVDDALRQRAGARFLVDGPQTRDDYIDILSLLLGKNHAIPLGDHDLFAAQEIKKAVAASFEGHGVPHEDGLRKVWDQVVASGPLDTVAKIGAYLKAIQQADERFTGRAVKNITDAVKVRAMDFELPDEWMEQPDLFLFKGYDEKLAMIRGLMQPITVEMVIQEVNRYADSEFRYADKSDEVAIQGMVRDMGRMDEARRRYAEGKG</sequence>
<name>A0A918TL61_9RHOB</name>